<protein>
    <submittedName>
        <fullName evidence="1">Uncharacterized protein</fullName>
    </submittedName>
</protein>
<evidence type="ECO:0000313" key="2">
    <source>
        <dbReference type="Proteomes" id="UP000663842"/>
    </source>
</evidence>
<gene>
    <name evidence="1" type="ORF">UXM345_LOCUS33775</name>
</gene>
<dbReference type="AlphaFoldDB" id="A0A820IE57"/>
<reference evidence="1" key="1">
    <citation type="submission" date="2021-02" db="EMBL/GenBank/DDBJ databases">
        <authorList>
            <person name="Nowell W R."/>
        </authorList>
    </citation>
    <scope>NUCLEOTIDE SEQUENCE</scope>
</reference>
<evidence type="ECO:0000313" key="1">
    <source>
        <dbReference type="EMBL" id="CAF4307755.1"/>
    </source>
</evidence>
<comment type="caution">
    <text evidence="1">The sequence shown here is derived from an EMBL/GenBank/DDBJ whole genome shotgun (WGS) entry which is preliminary data.</text>
</comment>
<proteinExistence type="predicted"/>
<sequence length="110" mass="12260">RYLMASATTSDENIDDEIMGQMVTSLKASTAEDRKKIADYLQENGVAGYAQFLKGRLEGWKEYLGVDVGLPCIIIPHPHHSVLECLFSYEESPTKPNMCLLLLVKVGNEL</sequence>
<dbReference type="EMBL" id="CAJOBF010011583">
    <property type="protein sequence ID" value="CAF4307755.1"/>
    <property type="molecule type" value="Genomic_DNA"/>
</dbReference>
<dbReference type="Proteomes" id="UP000663842">
    <property type="component" value="Unassembled WGS sequence"/>
</dbReference>
<name>A0A820IE57_9BILA</name>
<feature type="non-terminal residue" evidence="1">
    <location>
        <position position="1"/>
    </location>
</feature>
<organism evidence="1 2">
    <name type="scientific">Rotaria magnacalcarata</name>
    <dbReference type="NCBI Taxonomy" id="392030"/>
    <lineage>
        <taxon>Eukaryota</taxon>
        <taxon>Metazoa</taxon>
        <taxon>Spiralia</taxon>
        <taxon>Gnathifera</taxon>
        <taxon>Rotifera</taxon>
        <taxon>Eurotatoria</taxon>
        <taxon>Bdelloidea</taxon>
        <taxon>Philodinida</taxon>
        <taxon>Philodinidae</taxon>
        <taxon>Rotaria</taxon>
    </lineage>
</organism>
<accession>A0A820IE57</accession>